<comment type="caution">
    <text evidence="2">The sequence shown here is derived from an EMBL/GenBank/DDBJ whole genome shotgun (WGS) entry which is preliminary data.</text>
</comment>
<reference evidence="2 3" key="1">
    <citation type="submission" date="2014-01" db="EMBL/GenBank/DDBJ databases">
        <title>Roseivivax halodurans JCM 10272 Genome Sequencing.</title>
        <authorList>
            <person name="Lai Q."/>
            <person name="Li G."/>
            <person name="Shao Z."/>
        </authorList>
    </citation>
    <scope>NUCLEOTIDE SEQUENCE [LARGE SCALE GENOMIC DNA]</scope>
    <source>
        <strain evidence="2 3">JCM 10272</strain>
    </source>
</reference>
<organism evidence="2 3">
    <name type="scientific">Roseivivax halodurans JCM 10272</name>
    <dbReference type="NCBI Taxonomy" id="1449350"/>
    <lineage>
        <taxon>Bacteria</taxon>
        <taxon>Pseudomonadati</taxon>
        <taxon>Pseudomonadota</taxon>
        <taxon>Alphaproteobacteria</taxon>
        <taxon>Rhodobacterales</taxon>
        <taxon>Roseobacteraceae</taxon>
        <taxon>Roseivivax</taxon>
    </lineage>
</organism>
<dbReference type="NCBIfam" id="TIGR03370">
    <property type="entry name" value="VPLPA-CTERM"/>
    <property type="match status" value="1"/>
</dbReference>
<proteinExistence type="predicted"/>
<accession>X7EAX3</accession>
<gene>
    <name evidence="2" type="ORF">OCH239_12740</name>
</gene>
<evidence type="ECO:0008006" key="4">
    <source>
        <dbReference type="Google" id="ProtNLM"/>
    </source>
</evidence>
<keyword evidence="1" id="KW-1133">Transmembrane helix</keyword>
<dbReference type="Proteomes" id="UP000022447">
    <property type="component" value="Unassembled WGS sequence"/>
</dbReference>
<dbReference type="eggNOG" id="ENOG503353I">
    <property type="taxonomic scope" value="Bacteria"/>
</dbReference>
<keyword evidence="3" id="KW-1185">Reference proteome</keyword>
<evidence type="ECO:0000313" key="3">
    <source>
        <dbReference type="Proteomes" id="UP000022447"/>
    </source>
</evidence>
<name>X7EAX3_9RHOB</name>
<keyword evidence="1" id="KW-0472">Membrane</keyword>
<protein>
    <recommendedName>
        <fullName evidence="4">VPLPA-CTERM protein sorting domain-containing protein</fullName>
    </recommendedName>
</protein>
<keyword evidence="1" id="KW-0812">Transmembrane</keyword>
<evidence type="ECO:0000256" key="1">
    <source>
        <dbReference type="SAM" id="Phobius"/>
    </source>
</evidence>
<sequence length="184" mass="18862">MAAVTTVAMSSAASALTITNRTADCELGSGTSVTCGTDDRRDLSVVELGESVGNDFFSLGLGGTAEFEIAPNFTGPLTALEVTNGRERYYTETADVFGRNTSTGMFELLGSVSNTSAVSTINFAGSFDAIRFTDTTIVPGNRTGDGYDLAAFTVAAVPLPAGGLLLIGGLGALGVASRRRRKAA</sequence>
<dbReference type="InterPro" id="IPR022472">
    <property type="entry name" value="VPLPA-CTERM"/>
</dbReference>
<dbReference type="AlphaFoldDB" id="X7EAX3"/>
<evidence type="ECO:0000313" key="2">
    <source>
        <dbReference type="EMBL" id="ETX13239.1"/>
    </source>
</evidence>
<dbReference type="EMBL" id="JALZ01000032">
    <property type="protein sequence ID" value="ETX13239.1"/>
    <property type="molecule type" value="Genomic_DNA"/>
</dbReference>
<feature type="transmembrane region" description="Helical" evidence="1">
    <location>
        <begin position="149"/>
        <end position="176"/>
    </location>
</feature>